<dbReference type="PIRSF" id="PIRSF006221">
    <property type="entry name" value="Ketosamine-3-kinase"/>
    <property type="match status" value="1"/>
</dbReference>
<dbReference type="SUPFAM" id="SSF56112">
    <property type="entry name" value="Protein kinase-like (PK-like)"/>
    <property type="match status" value="1"/>
</dbReference>
<keyword evidence="1" id="KW-0808">Transferase</keyword>
<dbReference type="Gene3D" id="3.30.200.20">
    <property type="entry name" value="Phosphorylase Kinase, domain 1"/>
    <property type="match status" value="1"/>
</dbReference>
<dbReference type="PANTHER" id="PTHR12149:SF8">
    <property type="entry name" value="PROTEIN-RIBULOSAMINE 3-KINASE"/>
    <property type="match status" value="1"/>
</dbReference>
<reference evidence="2 3" key="1">
    <citation type="submission" date="2018-03" db="EMBL/GenBank/DDBJ databases">
        <title>Genomic Encyclopedia of Archaeal and Bacterial Type Strains, Phase II (KMG-II): from individual species to whole genera.</title>
        <authorList>
            <person name="Goeker M."/>
        </authorList>
    </citation>
    <scope>NUCLEOTIDE SEQUENCE [LARGE SCALE GENOMIC DNA]</scope>
    <source>
        <strain evidence="2 3">ATCC BAA-1496</strain>
    </source>
</reference>
<dbReference type="Gene3D" id="1.10.510.10">
    <property type="entry name" value="Transferase(Phosphotransferase) domain 1"/>
    <property type="match status" value="1"/>
</dbReference>
<keyword evidence="3" id="KW-1185">Reference proteome</keyword>
<dbReference type="PANTHER" id="PTHR12149">
    <property type="entry name" value="FRUCTOSAMINE 3 KINASE-RELATED PROTEIN"/>
    <property type="match status" value="1"/>
</dbReference>
<dbReference type="GO" id="GO:0016301">
    <property type="term" value="F:kinase activity"/>
    <property type="evidence" value="ECO:0007669"/>
    <property type="project" value="UniProtKB-UniRule"/>
</dbReference>
<name>A0A2T0U832_9MICO</name>
<protein>
    <submittedName>
        <fullName evidence="2">Fructosamine-3-kinase</fullName>
    </submittedName>
</protein>
<comment type="similarity">
    <text evidence="1">Belongs to the fructosamine kinase family.</text>
</comment>
<organism evidence="2 3">
    <name type="scientific">Knoellia remsis</name>
    <dbReference type="NCBI Taxonomy" id="407159"/>
    <lineage>
        <taxon>Bacteria</taxon>
        <taxon>Bacillati</taxon>
        <taxon>Actinomycetota</taxon>
        <taxon>Actinomycetes</taxon>
        <taxon>Micrococcales</taxon>
        <taxon>Intrasporangiaceae</taxon>
        <taxon>Knoellia</taxon>
    </lineage>
</organism>
<dbReference type="Gene3D" id="1.20.1270.240">
    <property type="match status" value="1"/>
</dbReference>
<evidence type="ECO:0000313" key="3">
    <source>
        <dbReference type="Proteomes" id="UP000237822"/>
    </source>
</evidence>
<dbReference type="InterPro" id="IPR016477">
    <property type="entry name" value="Fructo-/Ketosamine-3-kinase"/>
</dbReference>
<sequence>MAGVSASEPTYAKSVPGASQGYAEWEAAGLRWLGEATAQGGARVVGVRDVAPDRLLLDRLTPAPPSVAAAEEFGAGLAATHLTGAPAWGAAPPGWEGEGWFGPASDPLPLEVGEWSTWGELYAVRLASLTRLAVDGGELTTAEAAEVDALGEHCAAGDFDTSDTPARIHGDLWSGNVMWTPDGVVLIDPAAHGGHREADLAMLDLFGAPHLDRVHAAYRDAAPLDDGWEERVGLHQLYPVLVHAVLFGGGYAGQAMRLVRALGS</sequence>
<accession>A0A2T0U832</accession>
<dbReference type="EMBL" id="PVTI01000026">
    <property type="protein sequence ID" value="PRY54032.1"/>
    <property type="molecule type" value="Genomic_DNA"/>
</dbReference>
<gene>
    <name evidence="2" type="ORF">BCF74_12646</name>
</gene>
<keyword evidence="1 2" id="KW-0418">Kinase</keyword>
<dbReference type="Pfam" id="PF03881">
    <property type="entry name" value="Fructosamin_kin"/>
    <property type="match status" value="1"/>
</dbReference>
<proteinExistence type="inferred from homology"/>
<dbReference type="AlphaFoldDB" id="A0A2T0U832"/>
<comment type="caution">
    <text evidence="2">The sequence shown here is derived from an EMBL/GenBank/DDBJ whole genome shotgun (WGS) entry which is preliminary data.</text>
</comment>
<evidence type="ECO:0000256" key="1">
    <source>
        <dbReference type="PIRNR" id="PIRNR006221"/>
    </source>
</evidence>
<dbReference type="InterPro" id="IPR011009">
    <property type="entry name" value="Kinase-like_dom_sf"/>
</dbReference>
<dbReference type="Proteomes" id="UP000237822">
    <property type="component" value="Unassembled WGS sequence"/>
</dbReference>
<evidence type="ECO:0000313" key="2">
    <source>
        <dbReference type="EMBL" id="PRY54032.1"/>
    </source>
</evidence>